<evidence type="ECO:0000313" key="1">
    <source>
        <dbReference type="EMBL" id="CKU41004.1"/>
    </source>
</evidence>
<gene>
    <name evidence="1" type="ORF">ERS027659_05194</name>
</gene>
<accession>A0A655AY10</accession>
<protein>
    <submittedName>
        <fullName evidence="1">Uncharacterized protein</fullName>
    </submittedName>
</protein>
<name>A0A655AY10_MYCTX</name>
<evidence type="ECO:0000313" key="2">
    <source>
        <dbReference type="Proteomes" id="UP000050164"/>
    </source>
</evidence>
<proteinExistence type="predicted"/>
<sequence length="30" mass="3178">MACAPWYQPVYGGISQIASAVNSSTNRSMS</sequence>
<dbReference type="EMBL" id="CNFT01002620">
    <property type="protein sequence ID" value="CKU41004.1"/>
    <property type="molecule type" value="Genomic_DNA"/>
</dbReference>
<dbReference type="Proteomes" id="UP000050164">
    <property type="component" value="Unassembled WGS sequence"/>
</dbReference>
<dbReference type="AlphaFoldDB" id="A0A655AY10"/>
<reference evidence="1 2" key="1">
    <citation type="submission" date="2015-03" db="EMBL/GenBank/DDBJ databases">
        <authorList>
            <consortium name="Pathogen Informatics"/>
        </authorList>
    </citation>
    <scope>NUCLEOTIDE SEQUENCE [LARGE SCALE GENOMIC DNA]</scope>
    <source>
        <strain evidence="1 2">Bir 185</strain>
    </source>
</reference>
<organism evidence="1 2">
    <name type="scientific">Mycobacterium tuberculosis</name>
    <dbReference type="NCBI Taxonomy" id="1773"/>
    <lineage>
        <taxon>Bacteria</taxon>
        <taxon>Bacillati</taxon>
        <taxon>Actinomycetota</taxon>
        <taxon>Actinomycetes</taxon>
        <taxon>Mycobacteriales</taxon>
        <taxon>Mycobacteriaceae</taxon>
        <taxon>Mycobacterium</taxon>
        <taxon>Mycobacterium tuberculosis complex</taxon>
    </lineage>
</organism>